<organism evidence="2 3">
    <name type="scientific">Pikeienuella piscinae</name>
    <dbReference type="NCBI Taxonomy" id="2748098"/>
    <lineage>
        <taxon>Bacteria</taxon>
        <taxon>Pseudomonadati</taxon>
        <taxon>Pseudomonadota</taxon>
        <taxon>Alphaproteobacteria</taxon>
        <taxon>Rhodobacterales</taxon>
        <taxon>Paracoccaceae</taxon>
        <taxon>Pikeienuella</taxon>
    </lineage>
</organism>
<sequence length="155" mass="15809">MPITFSDLLVTSYQTGGWGGGDKSGADSFDFTAVTEPSQVALLLPAVQAAREAARSGDQEPELGVAGESRQDEDVPYQPDFTGGVHVAAGDVTGDGTFDTITSPGPGGGPHVRVFDGASGLASLERDEGGDGDASLGKDGDDLLIWNNGDGSDFF</sequence>
<reference evidence="2 3" key="1">
    <citation type="submission" date="2020-02" db="EMBL/GenBank/DDBJ databases">
        <title>complete genome sequence of Rhodobacteraceae bacterium.</title>
        <authorList>
            <person name="Park J."/>
            <person name="Kim Y.-S."/>
            <person name="Kim K.-H."/>
        </authorList>
    </citation>
    <scope>NUCLEOTIDE SEQUENCE [LARGE SCALE GENOMIC DNA]</scope>
    <source>
        <strain evidence="2 3">RR4-56</strain>
    </source>
</reference>
<keyword evidence="3" id="KW-1185">Reference proteome</keyword>
<dbReference type="RefSeq" id="WP_165095024.1">
    <property type="nucleotide sequence ID" value="NZ_CP049056.1"/>
</dbReference>
<gene>
    <name evidence="2" type="ORF">G5B40_03440</name>
</gene>
<evidence type="ECO:0008006" key="4">
    <source>
        <dbReference type="Google" id="ProtNLM"/>
    </source>
</evidence>
<proteinExistence type="predicted"/>
<protein>
    <recommendedName>
        <fullName evidence="4">VCBS repeat-containing protein</fullName>
    </recommendedName>
</protein>
<dbReference type="EMBL" id="CP049056">
    <property type="protein sequence ID" value="QIE54572.1"/>
    <property type="molecule type" value="Genomic_DNA"/>
</dbReference>
<dbReference type="AlphaFoldDB" id="A0A7L5BTB2"/>
<evidence type="ECO:0000256" key="1">
    <source>
        <dbReference type="SAM" id="MobiDB-lite"/>
    </source>
</evidence>
<accession>A0A7L5BTB2</accession>
<name>A0A7L5BTB2_9RHOB</name>
<evidence type="ECO:0000313" key="3">
    <source>
        <dbReference type="Proteomes" id="UP000503336"/>
    </source>
</evidence>
<feature type="region of interest" description="Disordered" evidence="1">
    <location>
        <begin position="51"/>
        <end position="142"/>
    </location>
</feature>
<dbReference type="Proteomes" id="UP000503336">
    <property type="component" value="Chromosome"/>
</dbReference>
<dbReference type="KEGG" id="hdh:G5B40_03440"/>
<evidence type="ECO:0000313" key="2">
    <source>
        <dbReference type="EMBL" id="QIE54572.1"/>
    </source>
</evidence>